<name>A0ABY5I151_9FIRM</name>
<keyword evidence="1" id="KW-0472">Membrane</keyword>
<dbReference type="Proteomes" id="UP001060112">
    <property type="component" value="Chromosome"/>
</dbReference>
<keyword evidence="3" id="KW-1185">Reference proteome</keyword>
<dbReference type="EMBL" id="CP101620">
    <property type="protein sequence ID" value="UTY38497.1"/>
    <property type="molecule type" value="Genomic_DNA"/>
</dbReference>
<feature type="transmembrane region" description="Helical" evidence="1">
    <location>
        <begin position="20"/>
        <end position="45"/>
    </location>
</feature>
<evidence type="ECO:0000256" key="1">
    <source>
        <dbReference type="SAM" id="Phobius"/>
    </source>
</evidence>
<evidence type="ECO:0000313" key="3">
    <source>
        <dbReference type="Proteomes" id="UP001060112"/>
    </source>
</evidence>
<keyword evidence="1" id="KW-1133">Transmembrane helix</keyword>
<reference evidence="2" key="1">
    <citation type="submission" date="2022-07" db="EMBL/GenBank/DDBJ databases">
        <title>Faecal culturing of patients with breast cancer.</title>
        <authorList>
            <person name="Teng N.M.Y."/>
            <person name="Kiu R."/>
            <person name="Evans R."/>
            <person name="Baker D.J."/>
            <person name="Zenner C."/>
            <person name="Robinson S.D."/>
            <person name="Hall L.J."/>
        </authorList>
    </citation>
    <scope>NUCLEOTIDE SEQUENCE</scope>
    <source>
        <strain evidence="2">LH1062</strain>
    </source>
</reference>
<feature type="transmembrane region" description="Helical" evidence="1">
    <location>
        <begin position="322"/>
        <end position="342"/>
    </location>
</feature>
<sequence>MKIPQFINYVKYKSLKLKLLFIICICIGGASIGFISQNIATFILLNTTTQMSEVLEDTNLFLVKKLEPRYILENSNIFDYHPFSEEIDYISKDELTKIQNIPGVKNILPCIDVRKADQMVPFSLYQNNQFVKLIEPIATTSQTYQRYIYLSVYYPEEHILNNGDNMEGIYINNILYNMMETQVDSLSSMDQLSIGLNVLMIEDYERSMTEEKMLQMNPIINKKQITVPIDVHKILDATNVLDTRHQEEGCIYIPIDMFEAMYNDGKEYPTRQYQIICEAGKEEDIKMEIENMDNLYYASNLALSNHEYVQFFQKHNQTNQSLTLVISLILCLALFMLIYAYCQIRKKRFLY</sequence>
<evidence type="ECO:0000313" key="2">
    <source>
        <dbReference type="EMBL" id="UTY38497.1"/>
    </source>
</evidence>
<keyword evidence="1" id="KW-0812">Transmembrane</keyword>
<evidence type="ECO:0008006" key="4">
    <source>
        <dbReference type="Google" id="ProtNLM"/>
    </source>
</evidence>
<proteinExistence type="predicted"/>
<organism evidence="2 3">
    <name type="scientific">Allocoprobacillus halotolerans</name>
    <dbReference type="NCBI Taxonomy" id="2944914"/>
    <lineage>
        <taxon>Bacteria</taxon>
        <taxon>Bacillati</taxon>
        <taxon>Bacillota</taxon>
        <taxon>Erysipelotrichia</taxon>
        <taxon>Erysipelotrichales</taxon>
        <taxon>Erysipelotrichaceae</taxon>
        <taxon>Allocoprobacillus</taxon>
    </lineage>
</organism>
<dbReference type="RefSeq" id="WP_290138845.1">
    <property type="nucleotide sequence ID" value="NZ_CP101620.1"/>
</dbReference>
<gene>
    <name evidence="2" type="ORF">NMU03_12680</name>
</gene>
<protein>
    <recommendedName>
        <fullName evidence="4">ABC transporter permease</fullName>
    </recommendedName>
</protein>
<accession>A0ABY5I151</accession>